<dbReference type="Proteomes" id="UP000321513">
    <property type="component" value="Unassembled WGS sequence"/>
</dbReference>
<evidence type="ECO:0000256" key="1">
    <source>
        <dbReference type="SAM" id="Coils"/>
    </source>
</evidence>
<dbReference type="EMBL" id="BJYT01000009">
    <property type="protein sequence ID" value="GEO10129.1"/>
    <property type="molecule type" value="Genomic_DNA"/>
</dbReference>
<accession>A0A512BDT3</accession>
<name>A0A512BDT3_9BACT</name>
<dbReference type="AlphaFoldDB" id="A0A512BDT3"/>
<evidence type="ECO:0000313" key="3">
    <source>
        <dbReference type="EMBL" id="GEO10129.1"/>
    </source>
</evidence>
<evidence type="ECO:0000256" key="2">
    <source>
        <dbReference type="SAM" id="Phobius"/>
    </source>
</evidence>
<feature type="transmembrane region" description="Helical" evidence="2">
    <location>
        <begin position="90"/>
        <end position="112"/>
    </location>
</feature>
<organism evidence="3 4">
    <name type="scientific">Segetibacter aerophilus</name>
    <dbReference type="NCBI Taxonomy" id="670293"/>
    <lineage>
        <taxon>Bacteria</taxon>
        <taxon>Pseudomonadati</taxon>
        <taxon>Bacteroidota</taxon>
        <taxon>Chitinophagia</taxon>
        <taxon>Chitinophagales</taxon>
        <taxon>Chitinophagaceae</taxon>
        <taxon>Segetibacter</taxon>
    </lineage>
</organism>
<gene>
    <name evidence="3" type="ORF">SAE01_26250</name>
</gene>
<sequence length="134" mass="15842">MADWRNILSDNNEQLSEEDLLKYLDDDLSQEEKHSIENRINNSPFEVDALQGLLQVKNKKHLQKHVNQLNQKLQHLTAKRQRKEKRKIKIFKWVILTLLILLFTCVVGYVIIRLHVRSNINTKNLNSTTKVLTM</sequence>
<keyword evidence="2" id="KW-0472">Membrane</keyword>
<feature type="coiled-coil region" evidence="1">
    <location>
        <begin position="59"/>
        <end position="86"/>
    </location>
</feature>
<proteinExistence type="predicted"/>
<keyword evidence="1" id="KW-0175">Coiled coil</keyword>
<comment type="caution">
    <text evidence="3">The sequence shown here is derived from an EMBL/GenBank/DDBJ whole genome shotgun (WGS) entry which is preliminary data.</text>
</comment>
<dbReference type="RefSeq" id="WP_147204239.1">
    <property type="nucleotide sequence ID" value="NZ_BJYT01000009.1"/>
</dbReference>
<evidence type="ECO:0000313" key="4">
    <source>
        <dbReference type="Proteomes" id="UP000321513"/>
    </source>
</evidence>
<reference evidence="3 4" key="1">
    <citation type="submission" date="2019-07" db="EMBL/GenBank/DDBJ databases">
        <title>Whole genome shotgun sequence of Segetibacter aerophilus NBRC 106135.</title>
        <authorList>
            <person name="Hosoyama A."/>
            <person name="Uohara A."/>
            <person name="Ohji S."/>
            <person name="Ichikawa N."/>
        </authorList>
    </citation>
    <scope>NUCLEOTIDE SEQUENCE [LARGE SCALE GENOMIC DNA]</scope>
    <source>
        <strain evidence="3 4">NBRC 106135</strain>
    </source>
</reference>
<keyword evidence="4" id="KW-1185">Reference proteome</keyword>
<keyword evidence="2" id="KW-0812">Transmembrane</keyword>
<protein>
    <submittedName>
        <fullName evidence="3">Uncharacterized protein</fullName>
    </submittedName>
</protein>
<keyword evidence="2" id="KW-1133">Transmembrane helix</keyword>